<feature type="compositionally biased region" description="Basic residues" evidence="2">
    <location>
        <begin position="95"/>
        <end position="114"/>
    </location>
</feature>
<dbReference type="Proteomes" id="UP001516400">
    <property type="component" value="Unassembled WGS sequence"/>
</dbReference>
<protein>
    <submittedName>
        <fullName evidence="3">Uncharacterized protein</fullName>
    </submittedName>
</protein>
<keyword evidence="1" id="KW-0175">Coiled coil</keyword>
<evidence type="ECO:0000256" key="1">
    <source>
        <dbReference type="SAM" id="Coils"/>
    </source>
</evidence>
<evidence type="ECO:0000313" key="4">
    <source>
        <dbReference type="Proteomes" id="UP001516400"/>
    </source>
</evidence>
<keyword evidence="4" id="KW-1185">Reference proteome</keyword>
<feature type="coiled-coil region" evidence="1">
    <location>
        <begin position="3"/>
        <end position="60"/>
    </location>
</feature>
<dbReference type="AlphaFoldDB" id="A0ABD2P846"/>
<organism evidence="3 4">
    <name type="scientific">Cryptolaemus montrouzieri</name>
    <dbReference type="NCBI Taxonomy" id="559131"/>
    <lineage>
        <taxon>Eukaryota</taxon>
        <taxon>Metazoa</taxon>
        <taxon>Ecdysozoa</taxon>
        <taxon>Arthropoda</taxon>
        <taxon>Hexapoda</taxon>
        <taxon>Insecta</taxon>
        <taxon>Pterygota</taxon>
        <taxon>Neoptera</taxon>
        <taxon>Endopterygota</taxon>
        <taxon>Coleoptera</taxon>
        <taxon>Polyphaga</taxon>
        <taxon>Cucujiformia</taxon>
        <taxon>Coccinelloidea</taxon>
        <taxon>Coccinellidae</taxon>
        <taxon>Scymninae</taxon>
        <taxon>Scymnini</taxon>
        <taxon>Cryptolaemus</taxon>
    </lineage>
</organism>
<evidence type="ECO:0000313" key="3">
    <source>
        <dbReference type="EMBL" id="KAL3287182.1"/>
    </source>
</evidence>
<feature type="non-terminal residue" evidence="3">
    <location>
        <position position="1"/>
    </location>
</feature>
<name>A0ABD2P846_9CUCU</name>
<comment type="caution">
    <text evidence="3">The sequence shown here is derived from an EMBL/GenBank/DDBJ whole genome shotgun (WGS) entry which is preliminary data.</text>
</comment>
<sequence>EKYEDSELKKQRLETRIDKLEKKRNTLINSLEVTVTEEEFEELKLEQEKVKSLIKDLRTQQSSLVNAIKLKQGSDRPNPATFPLQQKKLVNIQRKRVRQRKLKGKHTRKKAFKNRKFDEYQSNEVYERK</sequence>
<proteinExistence type="predicted"/>
<dbReference type="EMBL" id="JABFTP020000185">
    <property type="protein sequence ID" value="KAL3287182.1"/>
    <property type="molecule type" value="Genomic_DNA"/>
</dbReference>
<evidence type="ECO:0000256" key="2">
    <source>
        <dbReference type="SAM" id="MobiDB-lite"/>
    </source>
</evidence>
<gene>
    <name evidence="3" type="ORF">HHI36_001659</name>
</gene>
<reference evidence="3 4" key="1">
    <citation type="journal article" date="2021" name="BMC Biol.">
        <title>Horizontally acquired antibacterial genes associated with adaptive radiation of ladybird beetles.</title>
        <authorList>
            <person name="Li H.S."/>
            <person name="Tang X.F."/>
            <person name="Huang Y.H."/>
            <person name="Xu Z.Y."/>
            <person name="Chen M.L."/>
            <person name="Du X.Y."/>
            <person name="Qiu B.Y."/>
            <person name="Chen P.T."/>
            <person name="Zhang W."/>
            <person name="Slipinski A."/>
            <person name="Escalona H.E."/>
            <person name="Waterhouse R.M."/>
            <person name="Zwick A."/>
            <person name="Pang H."/>
        </authorList>
    </citation>
    <scope>NUCLEOTIDE SEQUENCE [LARGE SCALE GENOMIC DNA]</scope>
    <source>
        <strain evidence="3">SYSU2018</strain>
    </source>
</reference>
<feature type="region of interest" description="Disordered" evidence="2">
    <location>
        <begin position="95"/>
        <end position="116"/>
    </location>
</feature>
<accession>A0ABD2P846</accession>